<evidence type="ECO:0000256" key="5">
    <source>
        <dbReference type="SAM" id="MobiDB-lite"/>
    </source>
</evidence>
<sequence length="410" mass="44201">MGTKTVVIAAAAIIIIALLAALLGLGGGGKQTQSAKPPQTSAPGQSQTITSTPAIGGSLTGGGSTFINPQMVAWSKRFYEATGGKVQVNYQSIGSGAGAAQFLEKKLDFGASDVPMPRDRYEQVKGRFMQFPVIIGSIVVVYNVPEIAYEKTGKYLNLTSEVISLIYMGEIKQWCDDRIKAINPGLADKLPCRDITAVHRSDGSGTTAAFTLYLSKAYPPWNQTVGWGYTVKWPVDERGKGVGAKGNEGVAQAVLQNAYSIGYVEYAYWVKNKEKYDKIGGVAYLKNDNDGKYYFPSAETVGAGASAGLERYRAKYGQVPAPDADWNPVSIEFSNPPKGYPLLSFTYVFVWKDYSAEGYGDAPAKAALIRQFLQWVLTEGQKQGNIVEGYIPLPPDLAAIGLEALKQVKP</sequence>
<evidence type="ECO:0000256" key="3">
    <source>
        <dbReference type="ARBA" id="ARBA00022592"/>
    </source>
</evidence>
<dbReference type="AlphaFoldDB" id="A0A371R4T2"/>
<evidence type="ECO:0000259" key="6">
    <source>
        <dbReference type="Pfam" id="PF12849"/>
    </source>
</evidence>
<evidence type="ECO:0000313" key="8">
    <source>
        <dbReference type="EMBL" id="RFA99086.1"/>
    </source>
</evidence>
<comment type="similarity">
    <text evidence="1 4">Belongs to the PstS family.</text>
</comment>
<feature type="compositionally biased region" description="Polar residues" evidence="5">
    <location>
        <begin position="31"/>
        <end position="53"/>
    </location>
</feature>
<dbReference type="InterPro" id="IPR005673">
    <property type="entry name" value="ABC_phos-bd_PstS"/>
</dbReference>
<dbReference type="InterPro" id="IPR050962">
    <property type="entry name" value="Phosphate-bind_PstS"/>
</dbReference>
<gene>
    <name evidence="8" type="primary">pstS</name>
    <name evidence="7" type="ORF">CGL51_06180</name>
    <name evidence="8" type="ORF">CGL52_05695</name>
</gene>
<reference evidence="9 10" key="1">
    <citation type="submission" date="2017-07" db="EMBL/GenBank/DDBJ databases">
        <title>Draft genome sequence of aerobic hyperthermophilic archaea, Pyrobaculum aerophilum YKB31 and YKB32.</title>
        <authorList>
            <person name="Mochizuki T."/>
            <person name="Berliner A.J."/>
            <person name="Yoshida-Takashima Y."/>
            <person name="Takaki Y."/>
            <person name="Nunoura T."/>
            <person name="Takai K."/>
        </authorList>
    </citation>
    <scope>NUCLEOTIDE SEQUENCE [LARGE SCALE GENOMIC DNA]</scope>
    <source>
        <strain evidence="7 10">YKB31</strain>
        <strain evidence="8 9">YKB32</strain>
    </source>
</reference>
<dbReference type="PIRSF" id="PIRSF002756">
    <property type="entry name" value="PstS"/>
    <property type="match status" value="1"/>
</dbReference>
<proteinExistence type="inferred from homology"/>
<dbReference type="PANTHER" id="PTHR42996">
    <property type="entry name" value="PHOSPHATE-BINDING PROTEIN PSTS"/>
    <property type="match status" value="1"/>
</dbReference>
<evidence type="ECO:0000313" key="9">
    <source>
        <dbReference type="Proteomes" id="UP000256877"/>
    </source>
</evidence>
<dbReference type="CDD" id="cd13565">
    <property type="entry name" value="PBP2_PstS"/>
    <property type="match status" value="1"/>
</dbReference>
<dbReference type="EMBL" id="NMUE01000015">
    <property type="protein sequence ID" value="RFA96106.1"/>
    <property type="molecule type" value="Genomic_DNA"/>
</dbReference>
<dbReference type="Pfam" id="PF12849">
    <property type="entry name" value="PBP_like_2"/>
    <property type="match status" value="1"/>
</dbReference>
<comment type="caution">
    <text evidence="8">The sequence shown here is derived from an EMBL/GenBank/DDBJ whole genome shotgun (WGS) entry which is preliminary data.</text>
</comment>
<evidence type="ECO:0000313" key="10">
    <source>
        <dbReference type="Proteomes" id="UP000257123"/>
    </source>
</evidence>
<dbReference type="RefSeq" id="WP_116421090.1">
    <property type="nucleotide sequence ID" value="NZ_NMUE01000015.1"/>
</dbReference>
<dbReference type="Gene3D" id="3.40.190.10">
    <property type="entry name" value="Periplasmic binding protein-like II"/>
    <property type="match status" value="2"/>
</dbReference>
<keyword evidence="3 4" id="KW-0592">Phosphate transport</keyword>
<dbReference type="SUPFAM" id="SSF53850">
    <property type="entry name" value="Periplasmic binding protein-like II"/>
    <property type="match status" value="1"/>
</dbReference>
<feature type="region of interest" description="Disordered" evidence="5">
    <location>
        <begin position="30"/>
        <end position="54"/>
    </location>
</feature>
<organism evidence="8 9">
    <name type="scientific">Pyrobaculum aerophilum</name>
    <dbReference type="NCBI Taxonomy" id="13773"/>
    <lineage>
        <taxon>Archaea</taxon>
        <taxon>Thermoproteota</taxon>
        <taxon>Thermoprotei</taxon>
        <taxon>Thermoproteales</taxon>
        <taxon>Thermoproteaceae</taxon>
        <taxon>Pyrobaculum</taxon>
    </lineage>
</organism>
<dbReference type="OrthoDB" id="10255at2157"/>
<keyword evidence="2 4" id="KW-0813">Transport</keyword>
<dbReference type="InterPro" id="IPR024370">
    <property type="entry name" value="PBP_domain"/>
</dbReference>
<dbReference type="GO" id="GO:0035435">
    <property type="term" value="P:phosphate ion transmembrane transport"/>
    <property type="evidence" value="ECO:0007669"/>
    <property type="project" value="InterPro"/>
</dbReference>
<accession>A0A371R4T2</accession>
<dbReference type="Proteomes" id="UP000257123">
    <property type="component" value="Unassembled WGS sequence"/>
</dbReference>
<evidence type="ECO:0000256" key="1">
    <source>
        <dbReference type="ARBA" id="ARBA00008725"/>
    </source>
</evidence>
<name>A0A371R4T2_9CREN</name>
<evidence type="ECO:0000313" key="7">
    <source>
        <dbReference type="EMBL" id="RFA96106.1"/>
    </source>
</evidence>
<evidence type="ECO:0000256" key="2">
    <source>
        <dbReference type="ARBA" id="ARBA00022448"/>
    </source>
</evidence>
<dbReference type="Proteomes" id="UP000256877">
    <property type="component" value="Unassembled WGS sequence"/>
</dbReference>
<dbReference type="GO" id="GO:0042301">
    <property type="term" value="F:phosphate ion binding"/>
    <property type="evidence" value="ECO:0007669"/>
    <property type="project" value="InterPro"/>
</dbReference>
<protein>
    <recommendedName>
        <fullName evidence="4">Phosphate-binding protein</fullName>
    </recommendedName>
</protein>
<dbReference type="GO" id="GO:0043190">
    <property type="term" value="C:ATP-binding cassette (ABC) transporter complex"/>
    <property type="evidence" value="ECO:0007669"/>
    <property type="project" value="InterPro"/>
</dbReference>
<dbReference type="EMBL" id="NMUF01000011">
    <property type="protein sequence ID" value="RFA99086.1"/>
    <property type="molecule type" value="Genomic_DNA"/>
</dbReference>
<dbReference type="NCBIfam" id="TIGR00975">
    <property type="entry name" value="3a0107s03"/>
    <property type="match status" value="1"/>
</dbReference>
<feature type="domain" description="PBP" evidence="6">
    <location>
        <begin position="52"/>
        <end position="378"/>
    </location>
</feature>
<evidence type="ECO:0000256" key="4">
    <source>
        <dbReference type="PIRNR" id="PIRNR002756"/>
    </source>
</evidence>
<dbReference type="PANTHER" id="PTHR42996:SF1">
    <property type="entry name" value="PHOSPHATE-BINDING PROTEIN PSTS"/>
    <property type="match status" value="1"/>
</dbReference>